<gene>
    <name evidence="8" type="ORF">VB738_14320</name>
</gene>
<dbReference type="InterPro" id="IPR017853">
    <property type="entry name" value="GH"/>
</dbReference>
<dbReference type="EMBL" id="JAYGHX010000011">
    <property type="protein sequence ID" value="MEA5392435.1"/>
    <property type="molecule type" value="Genomic_DNA"/>
</dbReference>
<feature type="domain" description="Glycosyl hydrolase family 13 catalytic" evidence="7">
    <location>
        <begin position="55"/>
        <end position="438"/>
    </location>
</feature>
<dbReference type="NCBIfam" id="NF006968">
    <property type="entry name" value="PRK09441.1-1"/>
    <property type="match status" value="1"/>
</dbReference>
<evidence type="ECO:0000256" key="4">
    <source>
        <dbReference type="ARBA" id="ARBA00022801"/>
    </source>
</evidence>
<keyword evidence="4 8" id="KW-0378">Hydrolase</keyword>
<evidence type="ECO:0000256" key="1">
    <source>
        <dbReference type="ARBA" id="ARBA00001913"/>
    </source>
</evidence>
<dbReference type="SMART" id="SM00642">
    <property type="entry name" value="Aamy"/>
    <property type="match status" value="1"/>
</dbReference>
<dbReference type="SUPFAM" id="SSF51445">
    <property type="entry name" value="(Trans)glycosidases"/>
    <property type="match status" value="1"/>
</dbReference>
<keyword evidence="5" id="KW-0119">Carbohydrate metabolism</keyword>
<keyword evidence="9" id="KW-1185">Reference proteome</keyword>
<dbReference type="RefSeq" id="WP_323306386.1">
    <property type="nucleotide sequence ID" value="NZ_JAYGHX010000011.1"/>
</dbReference>
<dbReference type="InterPro" id="IPR013780">
    <property type="entry name" value="Glyco_hydro_b"/>
</dbReference>
<name>A0ABU5RXR2_9CYAN</name>
<organism evidence="8 9">
    <name type="scientific">Cyanobium gracile UHCC 0139</name>
    <dbReference type="NCBI Taxonomy" id="3110308"/>
    <lineage>
        <taxon>Bacteria</taxon>
        <taxon>Bacillati</taxon>
        <taxon>Cyanobacteriota</taxon>
        <taxon>Cyanophyceae</taxon>
        <taxon>Synechococcales</taxon>
        <taxon>Prochlorococcaceae</taxon>
        <taxon>Cyanobium</taxon>
    </lineage>
</organism>
<dbReference type="Pfam" id="PF00128">
    <property type="entry name" value="Alpha-amylase"/>
    <property type="match status" value="1"/>
</dbReference>
<evidence type="ECO:0000256" key="3">
    <source>
        <dbReference type="ARBA" id="ARBA00022723"/>
    </source>
</evidence>
<protein>
    <submittedName>
        <fullName evidence="8">Alpha-amylase</fullName>
        <ecNumber evidence="8">3.2.1.1</ecNumber>
    </submittedName>
</protein>
<dbReference type="PIRSF" id="PIRSF001021">
    <property type="entry name" value="Alph-amls_thrmst"/>
    <property type="match status" value="1"/>
</dbReference>
<dbReference type="CDD" id="cd11318">
    <property type="entry name" value="AmyAc_bac_fung_AmyA"/>
    <property type="match status" value="1"/>
</dbReference>
<dbReference type="Proteomes" id="UP001304461">
    <property type="component" value="Unassembled WGS sequence"/>
</dbReference>
<dbReference type="PANTHER" id="PTHR43447">
    <property type="entry name" value="ALPHA-AMYLASE"/>
    <property type="match status" value="1"/>
</dbReference>
<sequence length="548" mass="62045">MASLFEALKQEALAVERDPSLDTGAATMALLREWLASHEAEISARKLAAPTEFNGTLMQWFHWYSDGDGGHWRRLRQEAPALARAGITALWLPPAGKGGSVWDVGYGTYDLFDLGEFDQKGTVRTKYGTKQEYLEAIEACHAAGMQVYADVVFNHKMNADEQEQYRATPCDPADRNRPLGEERTISAWTRFRFDGRGDRYSSMQWHWTHFDAVDHNTLDPGFRAVWRTQGARFEGNVDLEKGNYDYLMGSDLNVNHPEVRGELKHWGRWSLDHVGADGFRLDAIKHIASDFFLDWISDLETHAQRDLFVVGEYWTYNIASLHWYAANTGGHMSLFDAPLHMNFHQASRSGGHYDMRRLLDGTLMQQLPLLAVTLVDNHDTQPLQALESVVEAWFKPLAYAVILLRDQGYPCIFHADYYGADYSDSKNGQEYRIVLPSHRFLIDRFLLARGHCAYGPQYDYLDHDNTIGWTRLGTPGHPRALAVLMSDGPAGHKWMEVGKRHTTFRDLTGHIQTPITTNGDGWAEWHCPGGSVSVWVEADALAELGVTL</sequence>
<keyword evidence="3" id="KW-0479">Metal-binding</keyword>
<comment type="cofactor">
    <cofactor evidence="1">
        <name>Ca(2+)</name>
        <dbReference type="ChEBI" id="CHEBI:29108"/>
    </cofactor>
</comment>
<evidence type="ECO:0000256" key="2">
    <source>
        <dbReference type="ARBA" id="ARBA00008061"/>
    </source>
</evidence>
<evidence type="ECO:0000313" key="9">
    <source>
        <dbReference type="Proteomes" id="UP001304461"/>
    </source>
</evidence>
<evidence type="ECO:0000259" key="7">
    <source>
        <dbReference type="SMART" id="SM00642"/>
    </source>
</evidence>
<evidence type="ECO:0000313" key="8">
    <source>
        <dbReference type="EMBL" id="MEA5392435.1"/>
    </source>
</evidence>
<dbReference type="EC" id="3.2.1.1" evidence="8"/>
<dbReference type="GO" id="GO:0004556">
    <property type="term" value="F:alpha-amylase activity"/>
    <property type="evidence" value="ECO:0007669"/>
    <property type="project" value="UniProtKB-EC"/>
</dbReference>
<comment type="similarity">
    <text evidence="2">Belongs to the glycosyl hydrolase 13 family.</text>
</comment>
<dbReference type="NCBIfam" id="NF006969">
    <property type="entry name" value="PRK09441.1-2"/>
    <property type="match status" value="1"/>
</dbReference>
<dbReference type="SUPFAM" id="SSF51011">
    <property type="entry name" value="Glycosyl hydrolase domain"/>
    <property type="match status" value="1"/>
</dbReference>
<dbReference type="Gene3D" id="3.20.20.80">
    <property type="entry name" value="Glycosidases"/>
    <property type="match status" value="1"/>
</dbReference>
<proteinExistence type="inferred from homology"/>
<dbReference type="InterPro" id="IPR006047">
    <property type="entry name" value="GH13_cat_dom"/>
</dbReference>
<evidence type="ECO:0000256" key="5">
    <source>
        <dbReference type="ARBA" id="ARBA00023277"/>
    </source>
</evidence>
<reference evidence="8 9" key="1">
    <citation type="submission" date="2023-12" db="EMBL/GenBank/DDBJ databases">
        <title>Baltic Sea Cyanobacteria.</title>
        <authorList>
            <person name="Delbaje E."/>
            <person name="Fewer D.P."/>
            <person name="Shishido T.K."/>
        </authorList>
    </citation>
    <scope>NUCLEOTIDE SEQUENCE [LARGE SCALE GENOMIC DNA]</scope>
    <source>
        <strain evidence="8 9">UHCC 0139</strain>
    </source>
</reference>
<dbReference type="Gene3D" id="2.60.40.1180">
    <property type="entry name" value="Golgi alpha-mannosidase II"/>
    <property type="match status" value="1"/>
</dbReference>
<evidence type="ECO:0000256" key="6">
    <source>
        <dbReference type="ARBA" id="ARBA00023295"/>
    </source>
</evidence>
<dbReference type="Gene3D" id="2.40.30.140">
    <property type="match status" value="1"/>
</dbReference>
<keyword evidence="6 8" id="KW-0326">Glycosidase</keyword>
<accession>A0ABU5RXR2</accession>
<dbReference type="InterPro" id="IPR013776">
    <property type="entry name" value="A-amylase_thermo"/>
</dbReference>
<comment type="caution">
    <text evidence="8">The sequence shown here is derived from an EMBL/GenBank/DDBJ whole genome shotgun (WGS) entry which is preliminary data.</text>
</comment>